<accession>A0ABW8K771</accession>
<comment type="caution">
    <text evidence="2">The sequence shown here is derived from an EMBL/GenBank/DDBJ whole genome shotgun (WGS) entry which is preliminary data.</text>
</comment>
<evidence type="ECO:0000313" key="3">
    <source>
        <dbReference type="Proteomes" id="UP001620408"/>
    </source>
</evidence>
<keyword evidence="3" id="KW-1185">Reference proteome</keyword>
<dbReference type="Proteomes" id="UP001620408">
    <property type="component" value="Unassembled WGS sequence"/>
</dbReference>
<reference evidence="2 3" key="1">
    <citation type="submission" date="2020-10" db="EMBL/GenBank/DDBJ databases">
        <title>Phylogeny of dyella-like bacteria.</title>
        <authorList>
            <person name="Fu J."/>
        </authorList>
    </citation>
    <scope>NUCLEOTIDE SEQUENCE [LARGE SCALE GENOMIC DNA]</scope>
    <source>
        <strain evidence="2 3">BB4</strain>
    </source>
</reference>
<dbReference type="RefSeq" id="WP_379986812.1">
    <property type="nucleotide sequence ID" value="NZ_JADIKD010000010.1"/>
</dbReference>
<dbReference type="EMBL" id="JADIKD010000010">
    <property type="protein sequence ID" value="MFK2917613.1"/>
    <property type="molecule type" value="Genomic_DNA"/>
</dbReference>
<gene>
    <name evidence="2" type="ORF">ISS97_10110</name>
</gene>
<organism evidence="2 3">
    <name type="scientific">Dyella koreensis</name>
    <dbReference type="NCBI Taxonomy" id="311235"/>
    <lineage>
        <taxon>Bacteria</taxon>
        <taxon>Pseudomonadati</taxon>
        <taxon>Pseudomonadota</taxon>
        <taxon>Gammaproteobacteria</taxon>
        <taxon>Lysobacterales</taxon>
        <taxon>Rhodanobacteraceae</taxon>
        <taxon>Dyella</taxon>
    </lineage>
</organism>
<evidence type="ECO:0000256" key="1">
    <source>
        <dbReference type="SAM" id="Phobius"/>
    </source>
</evidence>
<sequence length="91" mass="9324">MTALLALAANAGCALLLYLASPQQRLRAMPLPASARLSATVLGAVSLALWITAAGIGAGIAAALITFMLSCVSLPYLAWRFGPAVAKEGRR</sequence>
<evidence type="ECO:0000313" key="2">
    <source>
        <dbReference type="EMBL" id="MFK2917613.1"/>
    </source>
</evidence>
<keyword evidence="1" id="KW-0472">Membrane</keyword>
<proteinExistence type="predicted"/>
<feature type="transmembrane region" description="Helical" evidence="1">
    <location>
        <begin position="47"/>
        <end position="77"/>
    </location>
</feature>
<name>A0ABW8K771_9GAMM</name>
<keyword evidence="1" id="KW-0812">Transmembrane</keyword>
<keyword evidence="1" id="KW-1133">Transmembrane helix</keyword>
<protein>
    <submittedName>
        <fullName evidence="2">Uncharacterized protein</fullName>
    </submittedName>
</protein>